<reference evidence="1" key="1">
    <citation type="submission" date="2021-06" db="EMBL/GenBank/DDBJ databases">
        <authorList>
            <person name="Kallberg Y."/>
            <person name="Tangrot J."/>
            <person name="Rosling A."/>
        </authorList>
    </citation>
    <scope>NUCLEOTIDE SEQUENCE</scope>
    <source>
        <strain evidence="1">FL966</strain>
    </source>
</reference>
<comment type="caution">
    <text evidence="1">The sequence shown here is derived from an EMBL/GenBank/DDBJ whole genome shotgun (WGS) entry which is preliminary data.</text>
</comment>
<evidence type="ECO:0000313" key="1">
    <source>
        <dbReference type="EMBL" id="CAG8528409.1"/>
    </source>
</evidence>
<gene>
    <name evidence="1" type="ORF">CPELLU_LOCUS3727</name>
</gene>
<dbReference type="EMBL" id="CAJVQA010001843">
    <property type="protein sequence ID" value="CAG8528409.1"/>
    <property type="molecule type" value="Genomic_DNA"/>
</dbReference>
<evidence type="ECO:0000313" key="2">
    <source>
        <dbReference type="Proteomes" id="UP000789759"/>
    </source>
</evidence>
<keyword evidence="2" id="KW-1185">Reference proteome</keyword>
<dbReference type="OrthoDB" id="2481590at2759"/>
<organism evidence="1 2">
    <name type="scientific">Cetraspora pellucida</name>
    <dbReference type="NCBI Taxonomy" id="1433469"/>
    <lineage>
        <taxon>Eukaryota</taxon>
        <taxon>Fungi</taxon>
        <taxon>Fungi incertae sedis</taxon>
        <taxon>Mucoromycota</taxon>
        <taxon>Glomeromycotina</taxon>
        <taxon>Glomeromycetes</taxon>
        <taxon>Diversisporales</taxon>
        <taxon>Gigasporaceae</taxon>
        <taxon>Cetraspora</taxon>
    </lineage>
</organism>
<accession>A0A9N9FEG0</accession>
<feature type="non-terminal residue" evidence="1">
    <location>
        <position position="186"/>
    </location>
</feature>
<sequence length="186" mass="21195">KLIEKANDKMTDLKIISDKAIDKTTDKATDVIINKATDLVIDMRMDKAIISNDDTELEIGYKLIIKTAEVSLLLAKWFKKSLLTVDKFLLSIHNKIIMLTKDITLIPTDYTIIFKTLRETGVGTQLANTQDFLKFKANCLKLATKNIDIEIYITITQTIKQKKNKKNLNTKEFTTFELVALNPNNI</sequence>
<protein>
    <submittedName>
        <fullName evidence="1">4495_t:CDS:1</fullName>
    </submittedName>
</protein>
<dbReference type="AlphaFoldDB" id="A0A9N9FEG0"/>
<proteinExistence type="predicted"/>
<name>A0A9N9FEG0_9GLOM</name>
<dbReference type="Proteomes" id="UP000789759">
    <property type="component" value="Unassembled WGS sequence"/>
</dbReference>